<gene>
    <name evidence="7" type="ORF">pipiens_014491</name>
</gene>
<dbReference type="FunFam" id="1.20.1740.10:FF:000056">
    <property type="entry name" value="Y+L amino acid transporter 2"/>
    <property type="match status" value="1"/>
</dbReference>
<dbReference type="InterPro" id="IPR002293">
    <property type="entry name" value="AA/rel_permease1"/>
</dbReference>
<feature type="non-terminal residue" evidence="7">
    <location>
        <position position="316"/>
    </location>
</feature>
<feature type="region of interest" description="Disordered" evidence="5">
    <location>
        <begin position="17"/>
        <end position="42"/>
    </location>
</feature>
<evidence type="ECO:0000313" key="7">
    <source>
        <dbReference type="EMBL" id="KAL1380042.1"/>
    </source>
</evidence>
<dbReference type="EMBL" id="JBEHCU010009348">
    <property type="protein sequence ID" value="KAL1380042.1"/>
    <property type="molecule type" value="Genomic_DNA"/>
</dbReference>
<feature type="transmembrane region" description="Helical" evidence="6">
    <location>
        <begin position="246"/>
        <end position="263"/>
    </location>
</feature>
<feature type="transmembrane region" description="Helical" evidence="6">
    <location>
        <begin position="204"/>
        <end position="226"/>
    </location>
</feature>
<comment type="subcellular location">
    <subcellularLocation>
        <location evidence="1">Membrane</location>
        <topology evidence="1">Multi-pass membrane protein</topology>
    </subcellularLocation>
</comment>
<proteinExistence type="predicted"/>
<evidence type="ECO:0000256" key="3">
    <source>
        <dbReference type="ARBA" id="ARBA00022989"/>
    </source>
</evidence>
<dbReference type="Proteomes" id="UP001562425">
    <property type="component" value="Unassembled WGS sequence"/>
</dbReference>
<keyword evidence="2 6" id="KW-0812">Transmembrane</keyword>
<dbReference type="Gene3D" id="1.20.1740.10">
    <property type="entry name" value="Amino acid/polyamine transporter I"/>
    <property type="match status" value="1"/>
</dbReference>
<evidence type="ECO:0000256" key="4">
    <source>
        <dbReference type="ARBA" id="ARBA00023136"/>
    </source>
</evidence>
<dbReference type="PANTHER" id="PTHR11785:SF535">
    <property type="entry name" value="GH08870P"/>
    <property type="match status" value="1"/>
</dbReference>
<feature type="transmembrane region" description="Helical" evidence="6">
    <location>
        <begin position="86"/>
        <end position="110"/>
    </location>
</feature>
<keyword evidence="3 6" id="KW-1133">Transmembrane helix</keyword>
<keyword evidence="4 6" id="KW-0472">Membrane</keyword>
<dbReference type="Pfam" id="PF13520">
    <property type="entry name" value="AA_permease_2"/>
    <property type="match status" value="1"/>
</dbReference>
<evidence type="ECO:0000256" key="6">
    <source>
        <dbReference type="SAM" id="Phobius"/>
    </source>
</evidence>
<feature type="transmembrane region" description="Helical" evidence="6">
    <location>
        <begin position="54"/>
        <end position="74"/>
    </location>
</feature>
<evidence type="ECO:0000256" key="1">
    <source>
        <dbReference type="ARBA" id="ARBA00004141"/>
    </source>
</evidence>
<protein>
    <submittedName>
        <fullName evidence="7">Uncharacterized protein</fullName>
    </submittedName>
</protein>
<feature type="transmembrane region" description="Helical" evidence="6">
    <location>
        <begin position="165"/>
        <end position="192"/>
    </location>
</feature>
<keyword evidence="8" id="KW-1185">Reference proteome</keyword>
<accession>A0ABD1CVH4</accession>
<dbReference type="AlphaFoldDB" id="A0ABD1CVH4"/>
<evidence type="ECO:0000256" key="2">
    <source>
        <dbReference type="ARBA" id="ARBA00022692"/>
    </source>
</evidence>
<comment type="caution">
    <text evidence="7">The sequence shown here is derived from an EMBL/GenBank/DDBJ whole genome shotgun (WGS) entry which is preliminary data.</text>
</comment>
<reference evidence="7 8" key="1">
    <citation type="submission" date="2024-05" db="EMBL/GenBank/DDBJ databases">
        <title>Culex pipiens pipiens assembly and annotation.</title>
        <authorList>
            <person name="Alout H."/>
            <person name="Durand T."/>
        </authorList>
    </citation>
    <scope>NUCLEOTIDE SEQUENCE [LARGE SCALE GENOMIC DNA]</scope>
    <source>
        <strain evidence="7">HA-2024</strain>
        <tissue evidence="7">Whole body</tissue>
    </source>
</reference>
<feature type="transmembrane region" description="Helical" evidence="6">
    <location>
        <begin position="122"/>
        <end position="145"/>
    </location>
</feature>
<sequence length="316" mass="33917">MVLKQRGPVLELHSPTEDVLVSPGSESLPPLENGTAGEASDVAKPEKVKMKKELGLLEGVAIILGIIFGSGIFISPKGVLMEVGAVGTSLVIWVLCGVLSMIGALCYAELGTAIPKSGGDYAYIYEAYGPLPAFLYLWDATVIFVPSTNAIMGLTFASYVFQPLFAAGCSVPTIGLQLFAAVTICALTYINAYDVRVTTKMQNIFMFTKIGALVLVIIVGVVWMLLGGTENFENAFENTETDPGKLSVAFYSGIFSYAGWNYLNFMTEELKDPYKNLPRAIYISLPLVTGIYVLANMAYVAVLTPQQILSSDAIAV</sequence>
<name>A0ABD1CVH4_CULPP</name>
<dbReference type="PANTHER" id="PTHR11785">
    <property type="entry name" value="AMINO ACID TRANSPORTER"/>
    <property type="match status" value="1"/>
</dbReference>
<dbReference type="InterPro" id="IPR050598">
    <property type="entry name" value="AminoAcid_Transporter"/>
</dbReference>
<organism evidence="7 8">
    <name type="scientific">Culex pipiens pipiens</name>
    <name type="common">Northern house mosquito</name>
    <dbReference type="NCBI Taxonomy" id="38569"/>
    <lineage>
        <taxon>Eukaryota</taxon>
        <taxon>Metazoa</taxon>
        <taxon>Ecdysozoa</taxon>
        <taxon>Arthropoda</taxon>
        <taxon>Hexapoda</taxon>
        <taxon>Insecta</taxon>
        <taxon>Pterygota</taxon>
        <taxon>Neoptera</taxon>
        <taxon>Endopterygota</taxon>
        <taxon>Diptera</taxon>
        <taxon>Nematocera</taxon>
        <taxon>Culicoidea</taxon>
        <taxon>Culicidae</taxon>
        <taxon>Culicinae</taxon>
        <taxon>Culicini</taxon>
        <taxon>Culex</taxon>
        <taxon>Culex</taxon>
    </lineage>
</organism>
<feature type="transmembrane region" description="Helical" evidence="6">
    <location>
        <begin position="283"/>
        <end position="302"/>
    </location>
</feature>
<dbReference type="GO" id="GO:0016020">
    <property type="term" value="C:membrane"/>
    <property type="evidence" value="ECO:0007669"/>
    <property type="project" value="UniProtKB-SubCell"/>
</dbReference>
<evidence type="ECO:0000313" key="8">
    <source>
        <dbReference type="Proteomes" id="UP001562425"/>
    </source>
</evidence>
<evidence type="ECO:0000256" key="5">
    <source>
        <dbReference type="SAM" id="MobiDB-lite"/>
    </source>
</evidence>